<reference evidence="3" key="1">
    <citation type="submission" date="2021-03" db="EMBL/GenBank/DDBJ databases">
        <authorList>
            <person name="Palmer J.M."/>
        </authorList>
    </citation>
    <scope>NUCLEOTIDE SEQUENCE</scope>
    <source>
        <strain evidence="3">ARV_011</strain>
    </source>
</reference>
<evidence type="ECO:0000313" key="4">
    <source>
        <dbReference type="Proteomes" id="UP000790833"/>
    </source>
</evidence>
<organism evidence="3 4">
    <name type="scientific">Scheffersomyces spartinae</name>
    <dbReference type="NCBI Taxonomy" id="45513"/>
    <lineage>
        <taxon>Eukaryota</taxon>
        <taxon>Fungi</taxon>
        <taxon>Dikarya</taxon>
        <taxon>Ascomycota</taxon>
        <taxon>Saccharomycotina</taxon>
        <taxon>Pichiomycetes</taxon>
        <taxon>Debaryomycetaceae</taxon>
        <taxon>Scheffersomyces</taxon>
    </lineage>
</organism>
<proteinExistence type="predicted"/>
<dbReference type="EMBL" id="JAHMUF010000013">
    <property type="protein sequence ID" value="KAG7193180.1"/>
    <property type="molecule type" value="Genomic_DNA"/>
</dbReference>
<dbReference type="GO" id="GO:0005869">
    <property type="term" value="C:dynactin complex"/>
    <property type="evidence" value="ECO:0007669"/>
    <property type="project" value="InterPro"/>
</dbReference>
<dbReference type="AlphaFoldDB" id="A0A9P7V853"/>
<comment type="caution">
    <text evidence="3">The sequence shown here is derived from an EMBL/GenBank/DDBJ whole genome shotgun (WGS) entry which is preliminary data.</text>
</comment>
<evidence type="ECO:0000256" key="2">
    <source>
        <dbReference type="ARBA" id="ARBA00022490"/>
    </source>
</evidence>
<keyword evidence="2" id="KW-0963">Cytoplasm</keyword>
<dbReference type="GO" id="GO:0007017">
    <property type="term" value="P:microtubule-based process"/>
    <property type="evidence" value="ECO:0007669"/>
    <property type="project" value="InterPro"/>
</dbReference>
<comment type="subcellular location">
    <subcellularLocation>
        <location evidence="1">Cytoplasm</location>
    </subcellularLocation>
</comment>
<evidence type="ECO:0000313" key="3">
    <source>
        <dbReference type="EMBL" id="KAG7193180.1"/>
    </source>
</evidence>
<dbReference type="OrthoDB" id="4977at2759"/>
<dbReference type="InterPro" id="IPR028133">
    <property type="entry name" value="Dynamitin"/>
</dbReference>
<keyword evidence="4" id="KW-1185">Reference proteome</keyword>
<dbReference type="Proteomes" id="UP000790833">
    <property type="component" value="Unassembled WGS sequence"/>
</dbReference>
<dbReference type="GeneID" id="66114311"/>
<name>A0A9P7V853_9ASCO</name>
<dbReference type="RefSeq" id="XP_043048728.1">
    <property type="nucleotide sequence ID" value="XM_043191756.1"/>
</dbReference>
<sequence>MVSKYKGLPDVDYGAQEVFENSDVEEERHVPESPRSDPNIIQESLHRSEAEIRFGNDVVVGEAVDFLGNVSLGKFIGYNVARVDETRQQKLARIEQELSQLSLEEDDVQVKSLISMLDTIQNGKKEADRSEQNLYGTKVKSLFDLITNELHKSRVRSRDMNNNNNYNNDNNLVDTGVILELETKINSLETQIGPEFFTEAFPTSIHAVIKELTRKTHIIQNPEYAIDIVKEKIDSIKKENDILETQTKVLNVIQGNNNILKRLAGLGSDAGLSETERTQLRQLCSRIPEFDAVNHTVPRIIERLKTLQRVHIDTTCCVNFVGELDLVVNSIMADMVKWDTSINKCMENLEAYEANFNTNKESILKQMDELEKALHM</sequence>
<dbReference type="PANTHER" id="PTHR15346">
    <property type="entry name" value="DYNACTIN SUBUNIT"/>
    <property type="match status" value="1"/>
</dbReference>
<gene>
    <name evidence="3" type="ORF">KQ657_000937</name>
</gene>
<dbReference type="Pfam" id="PF04912">
    <property type="entry name" value="Dynamitin"/>
    <property type="match status" value="1"/>
</dbReference>
<protein>
    <submittedName>
        <fullName evidence="3">Uncharacterized protein</fullName>
    </submittedName>
</protein>
<dbReference type="GO" id="GO:0005737">
    <property type="term" value="C:cytoplasm"/>
    <property type="evidence" value="ECO:0007669"/>
    <property type="project" value="UniProtKB-SubCell"/>
</dbReference>
<accession>A0A9P7V853</accession>
<evidence type="ECO:0000256" key="1">
    <source>
        <dbReference type="ARBA" id="ARBA00004496"/>
    </source>
</evidence>